<dbReference type="Proteomes" id="UP001081709">
    <property type="component" value="Unassembled WGS sequence"/>
</dbReference>
<feature type="region of interest" description="Disordered" evidence="1">
    <location>
        <begin position="211"/>
        <end position="241"/>
    </location>
</feature>
<evidence type="ECO:0000313" key="4">
    <source>
        <dbReference type="EMBL" id="MCX7469120.1"/>
    </source>
</evidence>
<evidence type="ECO:0000313" key="5">
    <source>
        <dbReference type="Proteomes" id="UP001071478"/>
    </source>
</evidence>
<protein>
    <submittedName>
        <fullName evidence="4">Alpha/beta fold hydrolase</fullName>
    </submittedName>
</protein>
<dbReference type="SUPFAM" id="SSF53474">
    <property type="entry name" value="alpha/beta-Hydrolases"/>
    <property type="match status" value="1"/>
</dbReference>
<dbReference type="Proteomes" id="UP001071478">
    <property type="component" value="Unassembled WGS sequence"/>
</dbReference>
<name>A0A9Q4C9J0_9CORY</name>
<reference evidence="4" key="1">
    <citation type="submission" date="2022-11" db="EMBL/GenBank/DDBJ databases">
        <title>Corynebacterium sp. isolated from Penguins.</title>
        <authorList>
            <person name="Sedlar K."/>
            <person name="Svec P."/>
        </authorList>
    </citation>
    <scope>NUCLEOTIDE SEQUENCE</scope>
    <source>
        <strain evidence="3">P7003</strain>
        <strain evidence="4">P7374</strain>
    </source>
</reference>
<dbReference type="Pfam" id="PF12697">
    <property type="entry name" value="Abhydrolase_6"/>
    <property type="match status" value="1"/>
</dbReference>
<comment type="caution">
    <text evidence="4">The sequence shown here is derived from an EMBL/GenBank/DDBJ whole genome shotgun (WGS) entry which is preliminary data.</text>
</comment>
<evidence type="ECO:0000313" key="6">
    <source>
        <dbReference type="Proteomes" id="UP001081709"/>
    </source>
</evidence>
<dbReference type="AlphaFoldDB" id="A0A9Q4C9J0"/>
<accession>A0A9Q4C9J0</accession>
<keyword evidence="4" id="KW-0378">Hydrolase</keyword>
<dbReference type="InterPro" id="IPR000073">
    <property type="entry name" value="AB_hydrolase_1"/>
</dbReference>
<gene>
    <name evidence="3" type="ORF">OS125_09060</name>
    <name evidence="4" type="ORF">OS129_09560</name>
</gene>
<proteinExistence type="predicted"/>
<evidence type="ECO:0000256" key="1">
    <source>
        <dbReference type="SAM" id="MobiDB-lite"/>
    </source>
</evidence>
<dbReference type="Gene3D" id="3.40.50.1820">
    <property type="entry name" value="alpha/beta hydrolase"/>
    <property type="match status" value="1"/>
</dbReference>
<organism evidence="4 5">
    <name type="scientific">Corynebacterium pygosceleis</name>
    <dbReference type="NCBI Taxonomy" id="2800406"/>
    <lineage>
        <taxon>Bacteria</taxon>
        <taxon>Bacillati</taxon>
        <taxon>Actinomycetota</taxon>
        <taxon>Actinomycetes</taxon>
        <taxon>Mycobacteriales</taxon>
        <taxon>Corynebacteriaceae</taxon>
        <taxon>Corynebacterium</taxon>
    </lineage>
</organism>
<feature type="domain" description="AB hydrolase-1" evidence="2">
    <location>
        <begin position="26"/>
        <end position="133"/>
    </location>
</feature>
<dbReference type="InterPro" id="IPR029058">
    <property type="entry name" value="AB_hydrolase_fold"/>
</dbReference>
<dbReference type="EMBL" id="JAPMKU010000004">
    <property type="protein sequence ID" value="MCX7469120.1"/>
    <property type="molecule type" value="Genomic_DNA"/>
</dbReference>
<dbReference type="RefSeq" id="WP_200253442.1">
    <property type="nucleotide sequence ID" value="NZ_JAENIQ020000004.1"/>
</dbReference>
<evidence type="ECO:0000259" key="2">
    <source>
        <dbReference type="Pfam" id="PF12697"/>
    </source>
</evidence>
<evidence type="ECO:0000313" key="3">
    <source>
        <dbReference type="EMBL" id="MCX7445384.1"/>
    </source>
</evidence>
<dbReference type="EMBL" id="JAPMKV010000005">
    <property type="protein sequence ID" value="MCX7445384.1"/>
    <property type="molecule type" value="Genomic_DNA"/>
</dbReference>
<dbReference type="GO" id="GO:0016787">
    <property type="term" value="F:hydrolase activity"/>
    <property type="evidence" value="ECO:0007669"/>
    <property type="project" value="UniProtKB-KW"/>
</dbReference>
<sequence>MNLALLIPRRGILPEPLPATPGDIPVVLLHGTVSSPGNFALIAARLRDEGRRVIGVEFGHRGTDRLELCLLDIVTTLERELEPGQRFDIVGHSLGGLMGLRLAHLPQFAGRVRTLVGLGACFRGQPVAWNPLVRALVTAVTGPSLVQLMCDAEIDAPIPEGVRVISIISDNDRIVDPSSSRIGEVRWVEGTSHALLTLHAEEVARALADGAADPHGISDPDDIDQDLGATGHETSRRVENI</sequence>
<keyword evidence="6" id="KW-1185">Reference proteome</keyword>